<dbReference type="AlphaFoldDB" id="A0A9N7YUZ6"/>
<gene>
    <name evidence="1" type="ORF">PLEPLA_LOCUS33137</name>
</gene>
<sequence length="109" mass="11500">MGDNTQDGGLSVGLRARPVLVLGLSLEARSETFLGIFSTQDGGLSVGPRARPVLVLGLSMEARDGGLSVGLRARPVLVLGLSMEAWVSEIGLSVEWRTKGARLFNPGPW</sequence>
<evidence type="ECO:0000313" key="2">
    <source>
        <dbReference type="Proteomes" id="UP001153269"/>
    </source>
</evidence>
<feature type="non-terminal residue" evidence="1">
    <location>
        <position position="109"/>
    </location>
</feature>
<keyword evidence="2" id="KW-1185">Reference proteome</keyword>
<reference evidence="1" key="1">
    <citation type="submission" date="2020-03" db="EMBL/GenBank/DDBJ databases">
        <authorList>
            <person name="Weist P."/>
        </authorList>
    </citation>
    <scope>NUCLEOTIDE SEQUENCE</scope>
</reference>
<organism evidence="1 2">
    <name type="scientific">Pleuronectes platessa</name>
    <name type="common">European plaice</name>
    <dbReference type="NCBI Taxonomy" id="8262"/>
    <lineage>
        <taxon>Eukaryota</taxon>
        <taxon>Metazoa</taxon>
        <taxon>Chordata</taxon>
        <taxon>Craniata</taxon>
        <taxon>Vertebrata</taxon>
        <taxon>Euteleostomi</taxon>
        <taxon>Actinopterygii</taxon>
        <taxon>Neopterygii</taxon>
        <taxon>Teleostei</taxon>
        <taxon>Neoteleostei</taxon>
        <taxon>Acanthomorphata</taxon>
        <taxon>Carangaria</taxon>
        <taxon>Pleuronectiformes</taxon>
        <taxon>Pleuronectoidei</taxon>
        <taxon>Pleuronectidae</taxon>
        <taxon>Pleuronectes</taxon>
    </lineage>
</organism>
<protein>
    <submittedName>
        <fullName evidence="1">Uncharacterized protein</fullName>
    </submittedName>
</protein>
<proteinExistence type="predicted"/>
<dbReference type="EMBL" id="CADEAL010003653">
    <property type="protein sequence ID" value="CAB1445406.1"/>
    <property type="molecule type" value="Genomic_DNA"/>
</dbReference>
<comment type="caution">
    <text evidence="1">The sequence shown here is derived from an EMBL/GenBank/DDBJ whole genome shotgun (WGS) entry which is preliminary data.</text>
</comment>
<accession>A0A9N7YUZ6</accession>
<dbReference type="Proteomes" id="UP001153269">
    <property type="component" value="Unassembled WGS sequence"/>
</dbReference>
<name>A0A9N7YUZ6_PLEPL</name>
<evidence type="ECO:0000313" key="1">
    <source>
        <dbReference type="EMBL" id="CAB1445406.1"/>
    </source>
</evidence>